<protein>
    <submittedName>
        <fullName evidence="1">Uncharacterized protein</fullName>
    </submittedName>
</protein>
<evidence type="ECO:0000313" key="1">
    <source>
        <dbReference type="EMBL" id="KKM14569.1"/>
    </source>
</evidence>
<dbReference type="EMBL" id="LAZR01015117">
    <property type="protein sequence ID" value="KKM14569.1"/>
    <property type="molecule type" value="Genomic_DNA"/>
</dbReference>
<name>A0A0F9I4I4_9ZZZZ</name>
<comment type="caution">
    <text evidence="1">The sequence shown here is derived from an EMBL/GenBank/DDBJ whole genome shotgun (WGS) entry which is preliminary data.</text>
</comment>
<accession>A0A0F9I4I4</accession>
<proteinExistence type="predicted"/>
<reference evidence="1" key="1">
    <citation type="journal article" date="2015" name="Nature">
        <title>Complex archaea that bridge the gap between prokaryotes and eukaryotes.</title>
        <authorList>
            <person name="Spang A."/>
            <person name="Saw J.H."/>
            <person name="Jorgensen S.L."/>
            <person name="Zaremba-Niedzwiedzka K."/>
            <person name="Martijn J."/>
            <person name="Lind A.E."/>
            <person name="van Eijk R."/>
            <person name="Schleper C."/>
            <person name="Guy L."/>
            <person name="Ettema T.J."/>
        </authorList>
    </citation>
    <scope>NUCLEOTIDE SEQUENCE</scope>
</reference>
<organism evidence="1">
    <name type="scientific">marine sediment metagenome</name>
    <dbReference type="NCBI Taxonomy" id="412755"/>
    <lineage>
        <taxon>unclassified sequences</taxon>
        <taxon>metagenomes</taxon>
        <taxon>ecological metagenomes</taxon>
    </lineage>
</organism>
<dbReference type="AlphaFoldDB" id="A0A0F9I4I4"/>
<sequence>MVDENKFTRNEARYAYCQKCFHGVEIIPESEDNQK</sequence>
<gene>
    <name evidence="1" type="ORF">LCGC14_1704840</name>
</gene>